<comment type="subunit">
    <text evidence="7">Component of the endosomal sorting complex required for transport II (ESCRT-II).</text>
</comment>
<dbReference type="SMART" id="SM00547">
    <property type="entry name" value="ZnF_RBZ"/>
    <property type="match status" value="2"/>
</dbReference>
<dbReference type="Gene3D" id="6.10.140.260">
    <property type="match status" value="1"/>
</dbReference>
<dbReference type="STRING" id="946122.A0A0C2X500"/>
<dbReference type="AlphaFoldDB" id="A0A0C2X500"/>
<keyword evidence="12" id="KW-1185">Reference proteome</keyword>
<comment type="function">
    <text evidence="7">Component of the ESCRT-II complex (endosomal sorting complex required for transport II), which is required for multivesicular body (MVB) formation and sorting of endosomal cargo proteins into MVBs.</text>
</comment>
<dbReference type="PANTHER" id="PTHR13128:SF12">
    <property type="entry name" value="VACUOLAR PROTEIN-SORTING-ASSOCIATED PROTEIN 36"/>
    <property type="match status" value="1"/>
</dbReference>
<evidence type="ECO:0000256" key="8">
    <source>
        <dbReference type="SAM" id="Coils"/>
    </source>
</evidence>
<dbReference type="PROSITE" id="PS51495">
    <property type="entry name" value="GLUE"/>
    <property type="match status" value="1"/>
</dbReference>
<keyword evidence="2 7" id="KW-0813">Transport</keyword>
<evidence type="ECO:0000256" key="9">
    <source>
        <dbReference type="SAM" id="MobiDB-lite"/>
    </source>
</evidence>
<keyword evidence="6 7" id="KW-0653">Protein transport</keyword>
<dbReference type="GO" id="GO:0008270">
    <property type="term" value="F:zinc ion binding"/>
    <property type="evidence" value="ECO:0007669"/>
    <property type="project" value="UniProtKB-KW"/>
</dbReference>
<dbReference type="FunCoup" id="A0A0C2X500">
    <property type="interactions" value="131"/>
</dbReference>
<keyword evidence="3" id="KW-0479">Metal-binding</keyword>
<evidence type="ECO:0000256" key="5">
    <source>
        <dbReference type="ARBA" id="ARBA00022833"/>
    </source>
</evidence>
<keyword evidence="7" id="KW-0967">Endosome</keyword>
<comment type="similarity">
    <text evidence="1 7">Belongs to the VPS36 family.</text>
</comment>
<dbReference type="InterPro" id="IPR036390">
    <property type="entry name" value="WH_DNA-bd_sf"/>
</dbReference>
<feature type="domain" description="GLUE N-terminal" evidence="10">
    <location>
        <begin position="35"/>
        <end position="282"/>
    </location>
</feature>
<evidence type="ECO:0000256" key="2">
    <source>
        <dbReference type="ARBA" id="ARBA00022448"/>
    </source>
</evidence>
<keyword evidence="8" id="KW-0175">Coiled coil</keyword>
<dbReference type="Proteomes" id="UP000054549">
    <property type="component" value="Unassembled WGS sequence"/>
</dbReference>
<evidence type="ECO:0000256" key="6">
    <source>
        <dbReference type="ARBA" id="ARBA00022927"/>
    </source>
</evidence>
<dbReference type="GO" id="GO:0032266">
    <property type="term" value="F:phosphatidylinositol-3-phosphate binding"/>
    <property type="evidence" value="ECO:0007669"/>
    <property type="project" value="UniProtKB-UniRule"/>
</dbReference>
<dbReference type="InterPro" id="IPR040608">
    <property type="entry name" value="Snf8/Vps36"/>
</dbReference>
<keyword evidence="7" id="KW-0963">Cytoplasm</keyword>
<reference evidence="11 12" key="1">
    <citation type="submission" date="2014-04" db="EMBL/GenBank/DDBJ databases">
        <title>Evolutionary Origins and Diversification of the Mycorrhizal Mutualists.</title>
        <authorList>
            <consortium name="DOE Joint Genome Institute"/>
            <consortium name="Mycorrhizal Genomics Consortium"/>
            <person name="Kohler A."/>
            <person name="Kuo A."/>
            <person name="Nagy L.G."/>
            <person name="Floudas D."/>
            <person name="Copeland A."/>
            <person name="Barry K.W."/>
            <person name="Cichocki N."/>
            <person name="Veneault-Fourrey C."/>
            <person name="LaButti K."/>
            <person name="Lindquist E.A."/>
            <person name="Lipzen A."/>
            <person name="Lundell T."/>
            <person name="Morin E."/>
            <person name="Murat C."/>
            <person name="Riley R."/>
            <person name="Ohm R."/>
            <person name="Sun H."/>
            <person name="Tunlid A."/>
            <person name="Henrissat B."/>
            <person name="Grigoriev I.V."/>
            <person name="Hibbett D.S."/>
            <person name="Martin F."/>
        </authorList>
    </citation>
    <scope>NUCLEOTIDE SEQUENCE [LARGE SCALE GENOMIC DNA]</scope>
    <source>
        <strain evidence="11 12">Koide BX008</strain>
    </source>
</reference>
<dbReference type="SUPFAM" id="SSF46785">
    <property type="entry name" value="Winged helix' DNA-binding domain"/>
    <property type="match status" value="1"/>
</dbReference>
<dbReference type="Gene3D" id="1.10.10.10">
    <property type="entry name" value="Winged helix-like DNA-binding domain superfamily/Winged helix DNA-binding domain"/>
    <property type="match status" value="2"/>
</dbReference>
<dbReference type="GO" id="GO:0043130">
    <property type="term" value="F:ubiquitin binding"/>
    <property type="evidence" value="ECO:0007669"/>
    <property type="project" value="UniProtKB-UniRule"/>
</dbReference>
<dbReference type="Gene3D" id="2.30.29.30">
    <property type="entry name" value="Pleckstrin-homology domain (PH domain)/Phosphotyrosine-binding domain (PTB)"/>
    <property type="match status" value="1"/>
</dbReference>
<gene>
    <name evidence="11" type="ORF">M378DRAFT_198455</name>
</gene>
<dbReference type="InterPro" id="IPR021648">
    <property type="entry name" value="GLUE_dom"/>
</dbReference>
<dbReference type="Pfam" id="PF11605">
    <property type="entry name" value="Vps36_ESCRT-II"/>
    <property type="match status" value="1"/>
</dbReference>
<dbReference type="InterPro" id="IPR011993">
    <property type="entry name" value="PH-like_dom_sf"/>
</dbReference>
<feature type="region of interest" description="Disordered" evidence="9">
    <location>
        <begin position="224"/>
        <end position="245"/>
    </location>
</feature>
<dbReference type="SUPFAM" id="SSF50729">
    <property type="entry name" value="PH domain-like"/>
    <property type="match status" value="2"/>
</dbReference>
<protein>
    <recommendedName>
        <fullName evidence="7">Vacuolar protein-sorting-associated protein 36</fullName>
    </recommendedName>
    <alternativeName>
        <fullName evidence="7">ESCRT-II complex subunit VPS36</fullName>
    </alternativeName>
</protein>
<proteinExistence type="inferred from homology"/>
<dbReference type="InterPro" id="IPR036388">
    <property type="entry name" value="WH-like_DNA-bd_sf"/>
</dbReference>
<dbReference type="PANTHER" id="PTHR13128">
    <property type="entry name" value="VACUOLAR PROTEIN-SORTING-ASSOCIATED PROTEIN 36"/>
    <property type="match status" value="1"/>
</dbReference>
<organism evidence="11 12">
    <name type="scientific">Amanita muscaria (strain Koide BX008)</name>
    <dbReference type="NCBI Taxonomy" id="946122"/>
    <lineage>
        <taxon>Eukaryota</taxon>
        <taxon>Fungi</taxon>
        <taxon>Dikarya</taxon>
        <taxon>Basidiomycota</taxon>
        <taxon>Agaricomycotina</taxon>
        <taxon>Agaricomycetes</taxon>
        <taxon>Agaricomycetidae</taxon>
        <taxon>Agaricales</taxon>
        <taxon>Pluteineae</taxon>
        <taxon>Amanitaceae</taxon>
        <taxon>Amanita</taxon>
    </lineage>
</organism>
<dbReference type="InParanoid" id="A0A0C2X500"/>
<keyword evidence="5" id="KW-0862">Zinc</keyword>
<dbReference type="GO" id="GO:0043328">
    <property type="term" value="P:protein transport to vacuole involved in ubiquitin-dependent protein catabolic process via the multivesicular body sorting pathway"/>
    <property type="evidence" value="ECO:0007669"/>
    <property type="project" value="UniProtKB-UniRule"/>
</dbReference>
<evidence type="ECO:0000313" key="12">
    <source>
        <dbReference type="Proteomes" id="UP000054549"/>
    </source>
</evidence>
<comment type="subcellular location">
    <subcellularLocation>
        <location evidence="7">Cytoplasm</location>
    </subcellularLocation>
    <subcellularLocation>
        <location evidence="7">Endosome</location>
    </subcellularLocation>
</comment>
<dbReference type="Gene3D" id="4.10.1060.10">
    <property type="entry name" value="Zinc finger, RanBP2-type"/>
    <property type="match status" value="1"/>
</dbReference>
<dbReference type="HOGENOM" id="CLU_015433_3_0_1"/>
<name>A0A0C2X500_AMAMK</name>
<sequence>MIDERSCARDHTVSHQPNHTLSSFLMALRRSTRFIDGSIPVQALLYDDEELLASQDGVGIYDGQQKAPNHQSGIVYISTHRLFYIDALNELDHSFTVDQSLVLQTEYYAGLFTSSSKVTLHLQRNSFDQTDAAIANGGWVCDVCGFRNPAGLSPKAASICSLCGVPNSSVPSASQHISKSLPTSPSASPAPPSDTSISCPACTFLNHPSLLSCEICSTPLPRRPAMKSAPTSRPESPHDDDDDSNSTLVLKLSFRKGGDKPFYAVLKRSLKGKAWQVRQSVGNTSLNGCHEAGRDAISKTGISGILRSVQCSVQGEQDHLTDALQDLEALMAKAKDMVRLAAELNEKLTTVSSITPSFASPASSTSVLPPPSATEPEEATFIRSSLSQLGLHMSNAPVTQDMMKDEREWMEELAKELAGVLQGTSGSTRTGIMKDRGIIALDDVWGGWNRARGLIRLSHIPALIPPSTFLQVIPLLPIYTNPNIQTRTLNSGLTVLHTPPFSPAAFASRLAGFISLTAPQTTIDIAMEEGLSVSLVKEMVEAVEADGHIVRDDANAAIVGGGGVGGAQLKWWVNMFEGYMWDGHV</sequence>
<evidence type="ECO:0000256" key="4">
    <source>
        <dbReference type="ARBA" id="ARBA00022771"/>
    </source>
</evidence>
<evidence type="ECO:0000256" key="1">
    <source>
        <dbReference type="ARBA" id="ARBA00009697"/>
    </source>
</evidence>
<feature type="coiled-coil region" evidence="8">
    <location>
        <begin position="317"/>
        <end position="347"/>
    </location>
</feature>
<dbReference type="InterPro" id="IPR001876">
    <property type="entry name" value="Znf_RanBP2"/>
</dbReference>
<evidence type="ECO:0000259" key="10">
    <source>
        <dbReference type="PROSITE" id="PS51495"/>
    </source>
</evidence>
<evidence type="ECO:0000256" key="7">
    <source>
        <dbReference type="RuleBase" id="RU367095"/>
    </source>
</evidence>
<dbReference type="Pfam" id="PF04157">
    <property type="entry name" value="EAP30"/>
    <property type="match status" value="1"/>
</dbReference>
<dbReference type="OrthoDB" id="271448at2759"/>
<evidence type="ECO:0000313" key="11">
    <source>
        <dbReference type="EMBL" id="KIL64346.1"/>
    </source>
</evidence>
<evidence type="ECO:0000256" key="3">
    <source>
        <dbReference type="ARBA" id="ARBA00022723"/>
    </source>
</evidence>
<keyword evidence="4" id="KW-0863">Zinc-finger</keyword>
<dbReference type="GO" id="GO:0031902">
    <property type="term" value="C:late endosome membrane"/>
    <property type="evidence" value="ECO:0007669"/>
    <property type="project" value="UniProtKB-UniRule"/>
</dbReference>
<dbReference type="InterPro" id="IPR037855">
    <property type="entry name" value="Vps36"/>
</dbReference>
<dbReference type="EMBL" id="KN818250">
    <property type="protein sequence ID" value="KIL64346.1"/>
    <property type="molecule type" value="Genomic_DNA"/>
</dbReference>
<dbReference type="GO" id="GO:0000814">
    <property type="term" value="C:ESCRT II complex"/>
    <property type="evidence" value="ECO:0007669"/>
    <property type="project" value="UniProtKB-UniRule"/>
</dbReference>
<dbReference type="Gene3D" id="2.30.30.380">
    <property type="entry name" value="Zn-finger domain of Sec23/24"/>
    <property type="match status" value="1"/>
</dbReference>
<accession>A0A0C2X500</accession>